<feature type="transmembrane region" description="Helical" evidence="7">
    <location>
        <begin position="111"/>
        <end position="129"/>
    </location>
</feature>
<feature type="transmembrane region" description="Helical" evidence="7">
    <location>
        <begin position="336"/>
        <end position="356"/>
    </location>
</feature>
<feature type="transmembrane region" description="Helical" evidence="7">
    <location>
        <begin position="12"/>
        <end position="36"/>
    </location>
</feature>
<evidence type="ECO:0000313" key="10">
    <source>
        <dbReference type="Proteomes" id="UP001331561"/>
    </source>
</evidence>
<evidence type="ECO:0000256" key="3">
    <source>
        <dbReference type="ARBA" id="ARBA00022475"/>
    </source>
</evidence>
<feature type="transmembrane region" description="Helical" evidence="7">
    <location>
        <begin position="141"/>
        <end position="160"/>
    </location>
</feature>
<name>A0ABU6K6S2_9RHOO</name>
<keyword evidence="4 7" id="KW-0812">Transmembrane</keyword>
<feature type="transmembrane region" description="Helical" evidence="7">
    <location>
        <begin position="166"/>
        <end position="188"/>
    </location>
</feature>
<dbReference type="RefSeq" id="WP_327600555.1">
    <property type="nucleotide sequence ID" value="NZ_JAYXHS010000003.1"/>
</dbReference>
<feature type="transmembrane region" description="Helical" evidence="7">
    <location>
        <begin position="362"/>
        <end position="383"/>
    </location>
</feature>
<keyword evidence="3" id="KW-1003">Cell membrane</keyword>
<evidence type="ECO:0000256" key="2">
    <source>
        <dbReference type="ARBA" id="ARBA00022448"/>
    </source>
</evidence>
<dbReference type="SUPFAM" id="SSF103473">
    <property type="entry name" value="MFS general substrate transporter"/>
    <property type="match status" value="1"/>
</dbReference>
<sequence>MNAAPRSFGASLSAMIGICLVIMLIALDSTVVGTAMPRIIAELKGYELYTWTASAYLLTNAIMIPIMGRLGDLYGRKPFVLGAIIVFTLASVLCAFSQSMIMLVLARGMQGIGGGMLVGVAFASVSDLFPDRLQRVRWQAMLSATFGISSAIGPSLGGWLTEHAGWRSVFYVNVPVALLALPVVWRFLPHIVHHEGKDKSIDWLGAVLLAVSVSALLLATEQGQAHGFGRPLFIGLAILAVATGALFIWHQHHSKAPIIPPRLFSNRAVLQLISLGALTGLVMFVLIYYSPLLLQGGFGLSPNTSGLVMTPLLVLITIGSIINGRLISRLKKPERLVAWGQVLLLGGCVLLMQLHADTGHAFAMLAFGVCGLALGFQLPNLTLQIQAVVERRDVGIASALIQTTRMLGSMIGTSVAGVIVNASFSRHVNGIIDQTGITSAPVRDLLDTPQILIREQDQATLFKLGKTLQFDAANLLEHARDGLISGVHHAWLACAVIICFAIVLALRLPHFALNTPDKSHAPK</sequence>
<gene>
    <name evidence="9" type="ORF">VVD49_17780</name>
</gene>
<evidence type="ECO:0000256" key="6">
    <source>
        <dbReference type="ARBA" id="ARBA00023136"/>
    </source>
</evidence>
<dbReference type="InterPro" id="IPR004638">
    <property type="entry name" value="EmrB-like"/>
</dbReference>
<keyword evidence="6 7" id="KW-0472">Membrane</keyword>
<dbReference type="CDD" id="cd17502">
    <property type="entry name" value="MFS_Azr1_MDR_like"/>
    <property type="match status" value="1"/>
</dbReference>
<proteinExistence type="predicted"/>
<feature type="transmembrane region" description="Helical" evidence="7">
    <location>
        <begin position="48"/>
        <end position="67"/>
    </location>
</feature>
<organism evidence="9 10">
    <name type="scientific">Uliginosibacterium silvisoli</name>
    <dbReference type="NCBI Taxonomy" id="3114758"/>
    <lineage>
        <taxon>Bacteria</taxon>
        <taxon>Pseudomonadati</taxon>
        <taxon>Pseudomonadota</taxon>
        <taxon>Betaproteobacteria</taxon>
        <taxon>Rhodocyclales</taxon>
        <taxon>Zoogloeaceae</taxon>
        <taxon>Uliginosibacterium</taxon>
    </lineage>
</organism>
<evidence type="ECO:0000256" key="5">
    <source>
        <dbReference type="ARBA" id="ARBA00022989"/>
    </source>
</evidence>
<feature type="transmembrane region" description="Helical" evidence="7">
    <location>
        <begin position="79"/>
        <end position="105"/>
    </location>
</feature>
<reference evidence="9 10" key="1">
    <citation type="submission" date="2024-01" db="EMBL/GenBank/DDBJ databases">
        <title>Uliginosibacterium soil sp. nov.</title>
        <authorList>
            <person name="Lv Y."/>
        </authorList>
    </citation>
    <scope>NUCLEOTIDE SEQUENCE [LARGE SCALE GENOMIC DNA]</scope>
    <source>
        <strain evidence="9 10">H3</strain>
    </source>
</reference>
<keyword evidence="5 7" id="KW-1133">Transmembrane helix</keyword>
<dbReference type="PANTHER" id="PTHR23501">
    <property type="entry name" value="MAJOR FACILITATOR SUPERFAMILY"/>
    <property type="match status" value="1"/>
</dbReference>
<evidence type="ECO:0000313" key="9">
    <source>
        <dbReference type="EMBL" id="MEC5387587.1"/>
    </source>
</evidence>
<dbReference type="PANTHER" id="PTHR23501:SF197">
    <property type="entry name" value="COMD"/>
    <property type="match status" value="1"/>
</dbReference>
<evidence type="ECO:0000256" key="4">
    <source>
        <dbReference type="ARBA" id="ARBA00022692"/>
    </source>
</evidence>
<dbReference type="InterPro" id="IPR011701">
    <property type="entry name" value="MFS"/>
</dbReference>
<comment type="caution">
    <text evidence="9">The sequence shown here is derived from an EMBL/GenBank/DDBJ whole genome shotgun (WGS) entry which is preliminary data.</text>
</comment>
<dbReference type="NCBIfam" id="TIGR00711">
    <property type="entry name" value="efflux_EmrB"/>
    <property type="match status" value="1"/>
</dbReference>
<dbReference type="Pfam" id="PF07690">
    <property type="entry name" value="MFS_1"/>
    <property type="match status" value="1"/>
</dbReference>
<comment type="subcellular location">
    <subcellularLocation>
        <location evidence="1">Cell membrane</location>
        <topology evidence="1">Multi-pass membrane protein</topology>
    </subcellularLocation>
</comment>
<feature type="transmembrane region" description="Helical" evidence="7">
    <location>
        <begin position="231"/>
        <end position="249"/>
    </location>
</feature>
<dbReference type="Gene3D" id="1.20.1720.10">
    <property type="entry name" value="Multidrug resistance protein D"/>
    <property type="match status" value="1"/>
</dbReference>
<dbReference type="InterPro" id="IPR036259">
    <property type="entry name" value="MFS_trans_sf"/>
</dbReference>
<dbReference type="EMBL" id="JAYXHS010000003">
    <property type="protein sequence ID" value="MEC5387587.1"/>
    <property type="molecule type" value="Genomic_DNA"/>
</dbReference>
<dbReference type="Gene3D" id="1.20.1250.20">
    <property type="entry name" value="MFS general substrate transporter like domains"/>
    <property type="match status" value="1"/>
</dbReference>
<evidence type="ECO:0000259" key="8">
    <source>
        <dbReference type="PROSITE" id="PS50850"/>
    </source>
</evidence>
<feature type="transmembrane region" description="Helical" evidence="7">
    <location>
        <begin position="304"/>
        <end position="324"/>
    </location>
</feature>
<evidence type="ECO:0000256" key="7">
    <source>
        <dbReference type="SAM" id="Phobius"/>
    </source>
</evidence>
<dbReference type="Proteomes" id="UP001331561">
    <property type="component" value="Unassembled WGS sequence"/>
</dbReference>
<keyword evidence="10" id="KW-1185">Reference proteome</keyword>
<feature type="domain" description="Major facilitator superfamily (MFS) profile" evidence="8">
    <location>
        <begin position="14"/>
        <end position="458"/>
    </location>
</feature>
<keyword evidence="2" id="KW-0813">Transport</keyword>
<dbReference type="PROSITE" id="PS50850">
    <property type="entry name" value="MFS"/>
    <property type="match status" value="1"/>
</dbReference>
<feature type="transmembrane region" description="Helical" evidence="7">
    <location>
        <begin position="269"/>
        <end position="289"/>
    </location>
</feature>
<dbReference type="InterPro" id="IPR020846">
    <property type="entry name" value="MFS_dom"/>
</dbReference>
<accession>A0ABU6K6S2</accession>
<protein>
    <submittedName>
        <fullName evidence="9">MDR family MFS transporter</fullName>
    </submittedName>
</protein>
<evidence type="ECO:0000256" key="1">
    <source>
        <dbReference type="ARBA" id="ARBA00004651"/>
    </source>
</evidence>
<feature type="transmembrane region" description="Helical" evidence="7">
    <location>
        <begin position="490"/>
        <end position="508"/>
    </location>
</feature>